<proteinExistence type="predicted"/>
<organism evidence="1 2">
    <name type="scientific">Lysinibacillus piscis</name>
    <dbReference type="NCBI Taxonomy" id="2518931"/>
    <lineage>
        <taxon>Bacteria</taxon>
        <taxon>Bacillati</taxon>
        <taxon>Bacillota</taxon>
        <taxon>Bacilli</taxon>
        <taxon>Bacillales</taxon>
        <taxon>Bacillaceae</taxon>
        <taxon>Lysinibacillus</taxon>
    </lineage>
</organism>
<reference evidence="1" key="1">
    <citation type="submission" date="2022-08" db="EMBL/GenBank/DDBJ databases">
        <title>Draft genome sequence of Lysinibacillus sp. strain KH24.</title>
        <authorList>
            <person name="Kanbe H."/>
            <person name="Itoh H."/>
        </authorList>
    </citation>
    <scope>NUCLEOTIDE SEQUENCE</scope>
    <source>
        <strain evidence="1">KH24</strain>
    </source>
</reference>
<keyword evidence="2" id="KW-1185">Reference proteome</keyword>
<evidence type="ECO:0000313" key="1">
    <source>
        <dbReference type="EMBL" id="GLC88694.1"/>
    </source>
</evidence>
<sequence>MAKITRISTPQAQIVDVIEQILDLAKKGEIKNITLAAEHSTNGEVLTGYANADVNERQYLMSHIQSDITMAIVAANIEEV</sequence>
<comment type="caution">
    <text evidence="1">The sequence shown here is derived from an EMBL/GenBank/DDBJ whole genome shotgun (WGS) entry which is preliminary data.</text>
</comment>
<dbReference type="Proteomes" id="UP001065593">
    <property type="component" value="Unassembled WGS sequence"/>
</dbReference>
<evidence type="ECO:0000313" key="2">
    <source>
        <dbReference type="Proteomes" id="UP001065593"/>
    </source>
</evidence>
<gene>
    <name evidence="1" type="ORF">LYSBPC_18210</name>
</gene>
<dbReference type="RefSeq" id="WP_264988455.1">
    <property type="nucleotide sequence ID" value="NZ_BRZA01000002.1"/>
</dbReference>
<protein>
    <submittedName>
        <fullName evidence="1">Uncharacterized protein</fullName>
    </submittedName>
</protein>
<dbReference type="EMBL" id="BRZA01000002">
    <property type="protein sequence ID" value="GLC88694.1"/>
    <property type="molecule type" value="Genomic_DNA"/>
</dbReference>
<name>A0ABQ5NK77_9BACI</name>
<accession>A0ABQ5NK77</accession>